<reference evidence="1" key="1">
    <citation type="submission" date="2020-03" db="EMBL/GenBank/DDBJ databases">
        <title>The deep terrestrial virosphere.</title>
        <authorList>
            <person name="Holmfeldt K."/>
            <person name="Nilsson E."/>
            <person name="Simone D."/>
            <person name="Lopez-Fernandez M."/>
            <person name="Wu X."/>
            <person name="de Brujin I."/>
            <person name="Lundin D."/>
            <person name="Andersson A."/>
            <person name="Bertilsson S."/>
            <person name="Dopson M."/>
        </authorList>
    </citation>
    <scope>NUCLEOTIDE SEQUENCE</scope>
    <source>
        <strain evidence="1">MM415B00684</strain>
    </source>
</reference>
<proteinExistence type="predicted"/>
<evidence type="ECO:0000313" key="1">
    <source>
        <dbReference type="EMBL" id="QJA62929.1"/>
    </source>
</evidence>
<name>A0A6M3IZ26_9ZZZZ</name>
<sequence length="76" mass="9039">MLKLNKFEYIVWQVEQKDADGDVVRPEEIIAEGSMVQAEVFAETRENVKWLHRKELEDRKLKPSEVRVDIRPFRAV</sequence>
<protein>
    <submittedName>
        <fullName evidence="1">Uncharacterized protein</fullName>
    </submittedName>
</protein>
<dbReference type="AlphaFoldDB" id="A0A6M3IZ26"/>
<accession>A0A6M3IZ26</accession>
<dbReference type="EMBL" id="MT141485">
    <property type="protein sequence ID" value="QJA62929.1"/>
    <property type="molecule type" value="Genomic_DNA"/>
</dbReference>
<gene>
    <name evidence="1" type="ORF">MM415B00684_0038</name>
</gene>
<organism evidence="1">
    <name type="scientific">viral metagenome</name>
    <dbReference type="NCBI Taxonomy" id="1070528"/>
    <lineage>
        <taxon>unclassified sequences</taxon>
        <taxon>metagenomes</taxon>
        <taxon>organismal metagenomes</taxon>
    </lineage>
</organism>